<dbReference type="KEGG" id="smag:AN936_18410"/>
<keyword evidence="1" id="KW-0812">Transmembrane</keyword>
<accession>A0A0N9V2Y1</accession>
<sequence>MALVRGKINGGMDDNRERYGCAPGRAIRGGGYGRAKTARNAAVYFPAYCGVLASLALLPTAAARF</sequence>
<feature type="transmembrane region" description="Helical" evidence="1">
    <location>
        <begin position="41"/>
        <end position="62"/>
    </location>
</feature>
<dbReference type="AlphaFoldDB" id="A0A0N9V2Y1"/>
<dbReference type="Proteomes" id="UP000058074">
    <property type="component" value="Chromosome"/>
</dbReference>
<proteinExistence type="predicted"/>
<evidence type="ECO:0000313" key="2">
    <source>
        <dbReference type="EMBL" id="ALH82252.1"/>
    </source>
</evidence>
<evidence type="ECO:0000313" key="3">
    <source>
        <dbReference type="Proteomes" id="UP000058074"/>
    </source>
</evidence>
<evidence type="ECO:0000256" key="1">
    <source>
        <dbReference type="SAM" id="Phobius"/>
    </source>
</evidence>
<keyword evidence="1" id="KW-0472">Membrane</keyword>
<keyword evidence="1" id="KW-1133">Transmembrane helix</keyword>
<name>A0A0N9V2Y1_SPHMC</name>
<dbReference type="PATRIC" id="fig|33050.5.peg.3821"/>
<organism evidence="2 3">
    <name type="scientific">Sphingopyxis macrogoltabida</name>
    <name type="common">Sphingomonas macrogoltabidus</name>
    <dbReference type="NCBI Taxonomy" id="33050"/>
    <lineage>
        <taxon>Bacteria</taxon>
        <taxon>Pseudomonadati</taxon>
        <taxon>Pseudomonadota</taxon>
        <taxon>Alphaproteobacteria</taxon>
        <taxon>Sphingomonadales</taxon>
        <taxon>Sphingomonadaceae</taxon>
        <taxon>Sphingopyxis</taxon>
    </lineage>
</organism>
<protein>
    <submittedName>
        <fullName evidence="2">Uncharacterized protein</fullName>
    </submittedName>
</protein>
<gene>
    <name evidence="2" type="ORF">AN936_18410</name>
</gene>
<reference evidence="2 3" key="1">
    <citation type="journal article" date="2015" name="Genome Announc.">
        <title>Complete Genome Sequence of Polypropylene Glycol- and Polyethylene Glycol-Degrading Sphingopyxis macrogoltabida Strain EY-1.</title>
        <authorList>
            <person name="Ohtsubo Y."/>
            <person name="Nagata Y."/>
            <person name="Numata M."/>
            <person name="Tsuchikane K."/>
            <person name="Hosoyama A."/>
            <person name="Yamazoe A."/>
            <person name="Tsuda M."/>
            <person name="Fujita N."/>
            <person name="Kawai F."/>
        </authorList>
    </citation>
    <scope>NUCLEOTIDE SEQUENCE [LARGE SCALE GENOMIC DNA]</scope>
    <source>
        <strain evidence="2 3">EY-1</strain>
    </source>
</reference>
<dbReference type="EMBL" id="CP012700">
    <property type="protein sequence ID" value="ALH82252.1"/>
    <property type="molecule type" value="Genomic_DNA"/>
</dbReference>